<dbReference type="Pfam" id="PF06127">
    <property type="entry name" value="Mpo1-like"/>
    <property type="match status" value="1"/>
</dbReference>
<feature type="transmembrane region" description="Helical" evidence="1">
    <location>
        <begin position="22"/>
        <end position="42"/>
    </location>
</feature>
<dbReference type="PANTHER" id="PTHR28026">
    <property type="entry name" value="DUF962 DOMAIN PROTEIN (AFU_ORTHOLOGUE AFUA_8G05310)"/>
    <property type="match status" value="1"/>
</dbReference>
<evidence type="ECO:0000256" key="1">
    <source>
        <dbReference type="SAM" id="Phobius"/>
    </source>
</evidence>
<sequence length="155" mass="17386">MKTIDQWFDEYGESHKNPTNKLIHWICVPLITFSVIGLLWSVPVPTAMAAISPLLNWAVIFSILAGFFYLRLSVPIFLAMAVMTIAFLAICYALAQSSVSLLWLSIAIFVGAWIGQFIGHKIEGKKPSFFKDLQFLLVGPAWLLGFVYRALGLKY</sequence>
<evidence type="ECO:0008006" key="4">
    <source>
        <dbReference type="Google" id="ProtNLM"/>
    </source>
</evidence>
<gene>
    <name evidence="2" type="ORF">CAL65_05835</name>
</gene>
<accession>A0A3E0WZR6</accession>
<keyword evidence="1" id="KW-0812">Transmembrane</keyword>
<feature type="transmembrane region" description="Helical" evidence="1">
    <location>
        <begin position="48"/>
        <end position="69"/>
    </location>
</feature>
<dbReference type="Proteomes" id="UP000256763">
    <property type="component" value="Unassembled WGS sequence"/>
</dbReference>
<keyword evidence="1" id="KW-0472">Membrane</keyword>
<keyword evidence="1" id="KW-1133">Transmembrane helix</keyword>
<comment type="caution">
    <text evidence="2">The sequence shown here is derived from an EMBL/GenBank/DDBJ whole genome shotgun (WGS) entry which is preliminary data.</text>
</comment>
<organism evidence="2 3">
    <name type="scientific">Alkalilimnicola ehrlichii</name>
    <dbReference type="NCBI Taxonomy" id="351052"/>
    <lineage>
        <taxon>Bacteria</taxon>
        <taxon>Pseudomonadati</taxon>
        <taxon>Pseudomonadota</taxon>
        <taxon>Gammaproteobacteria</taxon>
        <taxon>Chromatiales</taxon>
        <taxon>Ectothiorhodospiraceae</taxon>
        <taxon>Alkalilimnicola</taxon>
    </lineage>
</organism>
<keyword evidence="3" id="KW-1185">Reference proteome</keyword>
<dbReference type="GO" id="GO:0046521">
    <property type="term" value="P:sphingoid catabolic process"/>
    <property type="evidence" value="ECO:0007669"/>
    <property type="project" value="TreeGrafter"/>
</dbReference>
<evidence type="ECO:0000313" key="2">
    <source>
        <dbReference type="EMBL" id="RFA38344.1"/>
    </source>
</evidence>
<protein>
    <recommendedName>
        <fullName evidence="4">DUF962 domain-containing protein</fullName>
    </recommendedName>
</protein>
<dbReference type="AlphaFoldDB" id="A0A3E0WZR6"/>
<feature type="transmembrane region" description="Helical" evidence="1">
    <location>
        <begin position="101"/>
        <end position="120"/>
    </location>
</feature>
<reference evidence="3" key="1">
    <citation type="submission" date="2017-05" db="EMBL/GenBank/DDBJ databases">
        <authorList>
            <person name="Sharma S."/>
            <person name="Sidhu C."/>
            <person name="Pinnaka A.K."/>
        </authorList>
    </citation>
    <scope>NUCLEOTIDE SEQUENCE [LARGE SCALE GENOMIC DNA]</scope>
    <source>
        <strain evidence="3">AK93</strain>
    </source>
</reference>
<dbReference type="EMBL" id="NFZW01000004">
    <property type="protein sequence ID" value="RFA38344.1"/>
    <property type="molecule type" value="Genomic_DNA"/>
</dbReference>
<feature type="transmembrane region" description="Helical" evidence="1">
    <location>
        <begin position="132"/>
        <end position="151"/>
    </location>
</feature>
<dbReference type="PANTHER" id="PTHR28026:SF9">
    <property type="entry name" value="2-HYDROXY-PALMITIC ACID DIOXYGENASE MPO1"/>
    <property type="match status" value="1"/>
</dbReference>
<dbReference type="OrthoDB" id="5515308at2"/>
<dbReference type="RefSeq" id="WP_116301202.1">
    <property type="nucleotide sequence ID" value="NZ_NFZV01000003.1"/>
</dbReference>
<evidence type="ECO:0000313" key="3">
    <source>
        <dbReference type="Proteomes" id="UP000256763"/>
    </source>
</evidence>
<feature type="transmembrane region" description="Helical" evidence="1">
    <location>
        <begin position="76"/>
        <end position="95"/>
    </location>
</feature>
<name>A0A3E0WZR6_9GAMM</name>
<proteinExistence type="predicted"/>
<dbReference type="InterPro" id="IPR009305">
    <property type="entry name" value="Mpo1-like"/>
</dbReference>
<dbReference type="GO" id="GO:0016020">
    <property type="term" value="C:membrane"/>
    <property type="evidence" value="ECO:0007669"/>
    <property type="project" value="GOC"/>
</dbReference>